<reference evidence="2 3" key="1">
    <citation type="journal article" date="2020" name="Nature">
        <title>Six reference-quality genomes reveal evolution of bat adaptations.</title>
        <authorList>
            <person name="Jebb D."/>
            <person name="Huang Z."/>
            <person name="Pippel M."/>
            <person name="Hughes G.M."/>
            <person name="Lavrichenko K."/>
            <person name="Devanna P."/>
            <person name="Winkler S."/>
            <person name="Jermiin L.S."/>
            <person name="Skirmuntt E.C."/>
            <person name="Katzourakis A."/>
            <person name="Burkitt-Gray L."/>
            <person name="Ray D.A."/>
            <person name="Sullivan K.A.M."/>
            <person name="Roscito J.G."/>
            <person name="Kirilenko B.M."/>
            <person name="Davalos L.M."/>
            <person name="Corthals A.P."/>
            <person name="Power M.L."/>
            <person name="Jones G."/>
            <person name="Ransome R.D."/>
            <person name="Dechmann D.K.N."/>
            <person name="Locatelli A.G."/>
            <person name="Puechmaille S.J."/>
            <person name="Fedrigo O."/>
            <person name="Jarvis E.D."/>
            <person name="Hiller M."/>
            <person name="Vernes S.C."/>
            <person name="Myers E.W."/>
            <person name="Teeling E.C."/>
        </authorList>
    </citation>
    <scope>NUCLEOTIDE SEQUENCE [LARGE SCALE GENOMIC DNA]</scope>
    <source>
        <strain evidence="2">MRouAeg1</strain>
        <tissue evidence="2">Muscle</tissue>
    </source>
</reference>
<feature type="region of interest" description="Disordered" evidence="1">
    <location>
        <begin position="21"/>
        <end position="126"/>
    </location>
</feature>
<gene>
    <name evidence="2" type="ORF">HJG63_010823</name>
</gene>
<accession>A0A7J8IM89</accession>
<proteinExistence type="predicted"/>
<feature type="compositionally biased region" description="Pro residues" evidence="1">
    <location>
        <begin position="65"/>
        <end position="74"/>
    </location>
</feature>
<sequence>MCATSRVGILRPPPTLLTLQWDRRQNPFPDVGVSSGSSPGLPCHRSCSTRPASSGRGSRKKTAASPPPPLPPLSSPSSPSLHPPCREPQTLTCSAGSLPKLELPPDALPTTGWTAQASGPDDIHHHHTQGVSWGWPPCTCPGEAPPAAYLLEVDGF</sequence>
<dbReference type="AlphaFoldDB" id="A0A7J8IM89"/>
<evidence type="ECO:0000313" key="2">
    <source>
        <dbReference type="EMBL" id="KAF6485694.1"/>
    </source>
</evidence>
<dbReference type="EMBL" id="JACASE010000003">
    <property type="protein sequence ID" value="KAF6485694.1"/>
    <property type="molecule type" value="Genomic_DNA"/>
</dbReference>
<dbReference type="Proteomes" id="UP000593571">
    <property type="component" value="Unassembled WGS sequence"/>
</dbReference>
<name>A0A7J8IM89_ROUAE</name>
<comment type="caution">
    <text evidence="2">The sequence shown here is derived from an EMBL/GenBank/DDBJ whole genome shotgun (WGS) entry which is preliminary data.</text>
</comment>
<protein>
    <submittedName>
        <fullName evidence="2">Uncharacterized protein</fullName>
    </submittedName>
</protein>
<feature type="compositionally biased region" description="Polar residues" evidence="1">
    <location>
        <begin position="46"/>
        <end position="56"/>
    </location>
</feature>
<evidence type="ECO:0000256" key="1">
    <source>
        <dbReference type="SAM" id="MobiDB-lite"/>
    </source>
</evidence>
<keyword evidence="3" id="KW-1185">Reference proteome</keyword>
<evidence type="ECO:0000313" key="3">
    <source>
        <dbReference type="Proteomes" id="UP000593571"/>
    </source>
</evidence>
<organism evidence="2 3">
    <name type="scientific">Rousettus aegyptiacus</name>
    <name type="common">Egyptian fruit bat</name>
    <name type="synonym">Pteropus aegyptiacus</name>
    <dbReference type="NCBI Taxonomy" id="9407"/>
    <lineage>
        <taxon>Eukaryota</taxon>
        <taxon>Metazoa</taxon>
        <taxon>Chordata</taxon>
        <taxon>Craniata</taxon>
        <taxon>Vertebrata</taxon>
        <taxon>Euteleostomi</taxon>
        <taxon>Mammalia</taxon>
        <taxon>Eutheria</taxon>
        <taxon>Laurasiatheria</taxon>
        <taxon>Chiroptera</taxon>
        <taxon>Yinpterochiroptera</taxon>
        <taxon>Pteropodoidea</taxon>
        <taxon>Pteropodidae</taxon>
        <taxon>Rousettinae</taxon>
        <taxon>Rousettus</taxon>
    </lineage>
</organism>